<evidence type="ECO:0000259" key="2">
    <source>
        <dbReference type="Pfam" id="PF20151"/>
    </source>
</evidence>
<accession>A0A9P3GMX1</accession>
<reference evidence="3 4" key="1">
    <citation type="submission" date="2021-08" db="EMBL/GenBank/DDBJ databases">
        <title>Draft Genome Sequence of Phanerochaete sordida strain YK-624.</title>
        <authorList>
            <person name="Mori T."/>
            <person name="Dohra H."/>
            <person name="Suzuki T."/>
            <person name="Kawagishi H."/>
            <person name="Hirai H."/>
        </authorList>
    </citation>
    <scope>NUCLEOTIDE SEQUENCE [LARGE SCALE GENOMIC DNA]</scope>
    <source>
        <strain evidence="3 4">YK-624</strain>
    </source>
</reference>
<organism evidence="3 4">
    <name type="scientific">Phanerochaete sordida</name>
    <dbReference type="NCBI Taxonomy" id="48140"/>
    <lineage>
        <taxon>Eukaryota</taxon>
        <taxon>Fungi</taxon>
        <taxon>Dikarya</taxon>
        <taxon>Basidiomycota</taxon>
        <taxon>Agaricomycotina</taxon>
        <taxon>Agaricomycetes</taxon>
        <taxon>Polyporales</taxon>
        <taxon>Phanerochaetaceae</taxon>
        <taxon>Phanerochaete</taxon>
    </lineage>
</organism>
<protein>
    <recommendedName>
        <fullName evidence="2">DUF6533 domain-containing protein</fullName>
    </recommendedName>
</protein>
<feature type="transmembrane region" description="Helical" evidence="1">
    <location>
        <begin position="56"/>
        <end position="76"/>
    </location>
</feature>
<dbReference type="AlphaFoldDB" id="A0A9P3GMX1"/>
<feature type="transmembrane region" description="Helical" evidence="1">
    <location>
        <begin position="117"/>
        <end position="135"/>
    </location>
</feature>
<dbReference type="EMBL" id="BPQB01000058">
    <property type="protein sequence ID" value="GJE96349.1"/>
    <property type="molecule type" value="Genomic_DNA"/>
</dbReference>
<keyword evidence="1" id="KW-1133">Transmembrane helix</keyword>
<feature type="transmembrane region" description="Helical" evidence="1">
    <location>
        <begin position="88"/>
        <end position="110"/>
    </location>
</feature>
<feature type="domain" description="DUF6533" evidence="2">
    <location>
        <begin position="22"/>
        <end position="67"/>
    </location>
</feature>
<proteinExistence type="predicted"/>
<evidence type="ECO:0000313" key="3">
    <source>
        <dbReference type="EMBL" id="GJE96349.1"/>
    </source>
</evidence>
<gene>
    <name evidence="3" type="ORF">PsYK624_125430</name>
</gene>
<keyword evidence="4" id="KW-1185">Reference proteome</keyword>
<dbReference type="InterPro" id="IPR045340">
    <property type="entry name" value="DUF6533"/>
</dbReference>
<keyword evidence="1" id="KW-0812">Transmembrane</keyword>
<keyword evidence="1" id="KW-0472">Membrane</keyword>
<dbReference type="OrthoDB" id="2745134at2759"/>
<comment type="caution">
    <text evidence="3">The sequence shown here is derived from an EMBL/GenBank/DDBJ whole genome shotgun (WGS) entry which is preliminary data.</text>
</comment>
<evidence type="ECO:0000256" key="1">
    <source>
        <dbReference type="SAM" id="Phobius"/>
    </source>
</evidence>
<name>A0A9P3GMX1_9APHY</name>
<dbReference type="Pfam" id="PF20151">
    <property type="entry name" value="DUF6533"/>
    <property type="match status" value="1"/>
</dbReference>
<sequence>MSSYAPYHSAVEAAEENFVEECVLVAMLTLVVYEYAVTLDREVDVVWRRRPTAPSAMLLVSRWLMLLGPIAGNIPITSVARFEGIWRLTVITYALSLTVVAAFSALRVYAILLRGRLRYAVPALVGALGLVPVATNTYKWARTTLVPVPPGGYTVIALSEALETSAVHGDDERDRARSARARDDVGEVVRALPRDAQAAHGVVCHDDPAARRDAVFCNHARDQPLPAADVQHDGRRGQLLQHLHALPPAAARAALHAEPAPAHARAGRGERKQLRGRAGAAPAVLPGAATEFPGQYRRAARARAGGGAGGRRRLWRVLRAGARAASVTPLHRAVVTSLDVCSMCEVNSTRQTLEDDDLEHDM</sequence>
<evidence type="ECO:0000313" key="4">
    <source>
        <dbReference type="Proteomes" id="UP000703269"/>
    </source>
</evidence>
<dbReference type="Proteomes" id="UP000703269">
    <property type="component" value="Unassembled WGS sequence"/>
</dbReference>